<keyword evidence="3" id="KW-0560">Oxidoreductase</keyword>
<proteinExistence type="inferred from homology"/>
<dbReference type="EMBL" id="JAVXUP010000734">
    <property type="protein sequence ID" value="KAK3021980.1"/>
    <property type="molecule type" value="Genomic_DNA"/>
</dbReference>
<organism evidence="15 16">
    <name type="scientific">Escallonia herrerae</name>
    <dbReference type="NCBI Taxonomy" id="1293975"/>
    <lineage>
        <taxon>Eukaryota</taxon>
        <taxon>Viridiplantae</taxon>
        <taxon>Streptophyta</taxon>
        <taxon>Embryophyta</taxon>
        <taxon>Tracheophyta</taxon>
        <taxon>Spermatophyta</taxon>
        <taxon>Magnoliopsida</taxon>
        <taxon>eudicotyledons</taxon>
        <taxon>Gunneridae</taxon>
        <taxon>Pentapetalae</taxon>
        <taxon>asterids</taxon>
        <taxon>campanulids</taxon>
        <taxon>Escalloniales</taxon>
        <taxon>Escalloniaceae</taxon>
        <taxon>Escallonia</taxon>
    </lineage>
</organism>
<keyword evidence="16" id="KW-1185">Reference proteome</keyword>
<comment type="function">
    <text evidence="6">Bifunctional enzyme involved in flavonoid metabolism.</text>
</comment>
<dbReference type="InterPro" id="IPR036291">
    <property type="entry name" value="NAD(P)-bd_dom_sf"/>
</dbReference>
<evidence type="ECO:0000256" key="1">
    <source>
        <dbReference type="ARBA" id="ARBA00004935"/>
    </source>
</evidence>
<dbReference type="Pfam" id="PF01370">
    <property type="entry name" value="Epimerase"/>
    <property type="match status" value="1"/>
</dbReference>
<evidence type="ECO:0000313" key="15">
    <source>
        <dbReference type="EMBL" id="KAK3021980.1"/>
    </source>
</evidence>
<comment type="catalytic activity">
    <reaction evidence="13">
        <text>a (2R,3S,4S)-leucoanthocyanidin + NADP(+) = a (2R,3R)-dihydroflavonol + NADPH + H(+)</text>
        <dbReference type="Rhea" id="RHEA:54444"/>
        <dbReference type="ChEBI" id="CHEBI:15378"/>
        <dbReference type="ChEBI" id="CHEBI:57783"/>
        <dbReference type="ChEBI" id="CHEBI:58349"/>
        <dbReference type="ChEBI" id="CHEBI:138176"/>
        <dbReference type="ChEBI" id="CHEBI:138188"/>
        <dbReference type="EC" id="1.1.1.219"/>
    </reaction>
</comment>
<evidence type="ECO:0000256" key="6">
    <source>
        <dbReference type="ARBA" id="ARBA00037100"/>
    </source>
</evidence>
<dbReference type="CDD" id="cd08958">
    <property type="entry name" value="FR_SDR_e"/>
    <property type="match status" value="1"/>
</dbReference>
<evidence type="ECO:0000256" key="9">
    <source>
        <dbReference type="ARBA" id="ARBA00039963"/>
    </source>
</evidence>
<dbReference type="GO" id="GO:0047890">
    <property type="term" value="F:flavanone 4-reductase activity"/>
    <property type="evidence" value="ECO:0007669"/>
    <property type="project" value="UniProtKB-EC"/>
</dbReference>
<evidence type="ECO:0000256" key="8">
    <source>
        <dbReference type="ARBA" id="ARBA00039057"/>
    </source>
</evidence>
<dbReference type="EC" id="1.1.1.234" evidence="7"/>
<dbReference type="PANTHER" id="PTHR10366:SF628">
    <property type="entry name" value="NAD(P)-BINDING ROSSMANN-FOLD SUPERFAMILY PROTEIN"/>
    <property type="match status" value="1"/>
</dbReference>
<evidence type="ECO:0000256" key="10">
    <source>
        <dbReference type="ARBA" id="ARBA00042087"/>
    </source>
</evidence>
<protein>
    <recommendedName>
        <fullName evidence="9">Dihydroflavonol 4-reductase</fullName>
        <ecNumber evidence="8">1.1.1.219</ecNumber>
        <ecNumber evidence="7">1.1.1.234</ecNumber>
    </recommendedName>
    <alternativeName>
        <fullName evidence="11">Dihydrokaempferol 4-reductase</fullName>
    </alternativeName>
    <alternativeName>
        <fullName evidence="10">Flavanone 4-reductase</fullName>
    </alternativeName>
</protein>
<keyword evidence="2" id="KW-0521">NADP</keyword>
<dbReference type="Proteomes" id="UP001188597">
    <property type="component" value="Unassembled WGS sequence"/>
</dbReference>
<evidence type="ECO:0000256" key="12">
    <source>
        <dbReference type="ARBA" id="ARBA00048870"/>
    </source>
</evidence>
<dbReference type="EC" id="1.1.1.219" evidence="8"/>
<evidence type="ECO:0000256" key="3">
    <source>
        <dbReference type="ARBA" id="ARBA00023002"/>
    </source>
</evidence>
<name>A0AA88WGJ5_9ASTE</name>
<dbReference type="GO" id="GO:0009813">
    <property type="term" value="P:flavonoid biosynthetic process"/>
    <property type="evidence" value="ECO:0007669"/>
    <property type="project" value="UniProtKB-KW"/>
</dbReference>
<dbReference type="GO" id="GO:0045552">
    <property type="term" value="F:dihydroflavanol 4-reductase activity"/>
    <property type="evidence" value="ECO:0007669"/>
    <property type="project" value="UniProtKB-EC"/>
</dbReference>
<evidence type="ECO:0000313" key="16">
    <source>
        <dbReference type="Proteomes" id="UP001188597"/>
    </source>
</evidence>
<dbReference type="FunFam" id="3.40.50.720:FF:000085">
    <property type="entry name" value="Dihydroflavonol reductase"/>
    <property type="match status" value="1"/>
</dbReference>
<comment type="similarity">
    <text evidence="5">Belongs to the NAD(P)-dependent epimerase/dehydratase family. Dihydroflavonol-4-reductase subfamily.</text>
</comment>
<evidence type="ECO:0000256" key="5">
    <source>
        <dbReference type="ARBA" id="ARBA00023445"/>
    </source>
</evidence>
<dbReference type="Gene3D" id="3.40.50.720">
    <property type="entry name" value="NAD(P)-binding Rossmann-like Domain"/>
    <property type="match status" value="1"/>
</dbReference>
<feature type="domain" description="NAD-dependent epimerase/dehydratase" evidence="14">
    <location>
        <begin position="102"/>
        <end position="354"/>
    </location>
</feature>
<evidence type="ECO:0000256" key="11">
    <source>
        <dbReference type="ARBA" id="ARBA00042831"/>
    </source>
</evidence>
<comment type="caution">
    <text evidence="15">The sequence shown here is derived from an EMBL/GenBank/DDBJ whole genome shotgun (WGS) entry which is preliminary data.</text>
</comment>
<evidence type="ECO:0000256" key="13">
    <source>
        <dbReference type="ARBA" id="ARBA00049132"/>
    </source>
</evidence>
<dbReference type="AlphaFoldDB" id="A0AA88WGJ5"/>
<dbReference type="InterPro" id="IPR050425">
    <property type="entry name" value="NAD(P)_dehydrat-like"/>
</dbReference>
<keyword evidence="4" id="KW-0284">Flavonoid biosynthesis</keyword>
<evidence type="ECO:0000256" key="2">
    <source>
        <dbReference type="ARBA" id="ARBA00022857"/>
    </source>
</evidence>
<evidence type="ECO:0000256" key="4">
    <source>
        <dbReference type="ARBA" id="ARBA00023241"/>
    </source>
</evidence>
<dbReference type="PANTHER" id="PTHR10366">
    <property type="entry name" value="NAD DEPENDENT EPIMERASE/DEHYDRATASE"/>
    <property type="match status" value="1"/>
</dbReference>
<comment type="catalytic activity">
    <reaction evidence="12">
        <text>(2S)-flavan-4-ol + NADP(+) = (2S)-flavanone + NADPH + H(+)</text>
        <dbReference type="Rhea" id="RHEA:11228"/>
        <dbReference type="ChEBI" id="CHEBI:15378"/>
        <dbReference type="ChEBI" id="CHEBI:15605"/>
        <dbReference type="ChEBI" id="CHEBI:15606"/>
        <dbReference type="ChEBI" id="CHEBI:57783"/>
        <dbReference type="ChEBI" id="CHEBI:58349"/>
        <dbReference type="EC" id="1.1.1.234"/>
    </reaction>
</comment>
<comment type="pathway">
    <text evidence="1">Pigment biosynthesis; anthocyanin biosynthesis.</text>
</comment>
<evidence type="ECO:0000259" key="14">
    <source>
        <dbReference type="Pfam" id="PF01370"/>
    </source>
</evidence>
<dbReference type="SUPFAM" id="SSF51735">
    <property type="entry name" value="NAD(P)-binding Rossmann-fold domains"/>
    <property type="match status" value="1"/>
</dbReference>
<accession>A0AA88WGJ5</accession>
<sequence length="437" mass="48249">MLKESLQALPGVAGVDIDSELRNISTSYISDVIGPRNFIKVIEAYEFGHFMATIFPQEEELLPSAYVNNQQPITIFLLRLCLVRATGAAEQMEESKVELTYCVTGATGYIGSWLVKSLLQRGCRVHATVRNPAKCLHLLSLAGGDERLMLFKADLHQEGSFDEAVKGCDGVFHVAASMEFSVPEKENVGNYVRSRIVDPAIKGTLNLLNACLNAKSVKRVVLTSSISTMTAKDDAGNWLPIVDESCQTPIDRVWNTKTNGWVYVLAKLLTEDAAFQFAQEKGIDLVSIITTTVAGPFLTPMVPLSVQVLLSPITGDSRLSQILSAVHSRMGSVALVHIEDICSAHIFLMENARAEGRYICCTQSCVMSELVHHLAMEYPCSNVQRLLKQEHGSVPSEISSRKLRDLGFTYKYGVPDIIKHTINYHEARKQRSGTEQI</sequence>
<evidence type="ECO:0000256" key="7">
    <source>
        <dbReference type="ARBA" id="ARBA00039055"/>
    </source>
</evidence>
<gene>
    <name evidence="15" type="ORF">RJ639_045675</name>
</gene>
<dbReference type="InterPro" id="IPR001509">
    <property type="entry name" value="Epimerase_deHydtase"/>
</dbReference>
<reference evidence="15" key="1">
    <citation type="submission" date="2022-12" db="EMBL/GenBank/DDBJ databases">
        <title>Draft genome assemblies for two species of Escallonia (Escalloniales).</title>
        <authorList>
            <person name="Chanderbali A."/>
            <person name="Dervinis C."/>
            <person name="Anghel I."/>
            <person name="Soltis D."/>
            <person name="Soltis P."/>
            <person name="Zapata F."/>
        </authorList>
    </citation>
    <scope>NUCLEOTIDE SEQUENCE</scope>
    <source>
        <strain evidence="15">UCBG64.0493</strain>
        <tissue evidence="15">Leaf</tissue>
    </source>
</reference>